<keyword evidence="3 4" id="KW-0732">Signal</keyword>
<dbReference type="Ensembl" id="ENSSGRT00000054529.1">
    <property type="protein sequence ID" value="ENSSGRP00000051046.1"/>
    <property type="gene ID" value="ENSSGRG00000027026.1"/>
</dbReference>
<protein>
    <recommendedName>
        <fullName evidence="5">Hemicentin-1-like von Willebrand factor A domain-containing protein</fullName>
    </recommendedName>
</protein>
<feature type="signal peptide" evidence="4">
    <location>
        <begin position="1"/>
        <end position="19"/>
    </location>
</feature>
<reference evidence="6" key="1">
    <citation type="submission" date="2025-08" db="UniProtKB">
        <authorList>
            <consortium name="Ensembl"/>
        </authorList>
    </citation>
    <scope>IDENTIFICATION</scope>
</reference>
<feature type="domain" description="Hemicentin-1-like von Willebrand factor A" evidence="5">
    <location>
        <begin position="38"/>
        <end position="87"/>
    </location>
</feature>
<keyword evidence="7" id="KW-1185">Reference proteome</keyword>
<dbReference type="InParanoid" id="A0A672NK08"/>
<organism evidence="6 7">
    <name type="scientific">Sinocyclocheilus grahami</name>
    <name type="common">Dianchi golden-line fish</name>
    <name type="synonym">Barbus grahami</name>
    <dbReference type="NCBI Taxonomy" id="75366"/>
    <lineage>
        <taxon>Eukaryota</taxon>
        <taxon>Metazoa</taxon>
        <taxon>Chordata</taxon>
        <taxon>Craniata</taxon>
        <taxon>Vertebrata</taxon>
        <taxon>Euteleostomi</taxon>
        <taxon>Actinopterygii</taxon>
        <taxon>Neopterygii</taxon>
        <taxon>Teleostei</taxon>
        <taxon>Ostariophysi</taxon>
        <taxon>Cypriniformes</taxon>
        <taxon>Cyprinidae</taxon>
        <taxon>Cyprininae</taxon>
        <taxon>Sinocyclocheilus</taxon>
    </lineage>
</organism>
<dbReference type="AlphaFoldDB" id="A0A672NK08"/>
<evidence type="ECO:0000256" key="1">
    <source>
        <dbReference type="ARBA" id="ARBA00004613"/>
    </source>
</evidence>
<keyword evidence="2" id="KW-0964">Secreted</keyword>
<evidence type="ECO:0000313" key="7">
    <source>
        <dbReference type="Proteomes" id="UP000472262"/>
    </source>
</evidence>
<dbReference type="Pfam" id="PF25106">
    <property type="entry name" value="VWA_4"/>
    <property type="match status" value="1"/>
</dbReference>
<reference evidence="6" key="2">
    <citation type="submission" date="2025-09" db="UniProtKB">
        <authorList>
            <consortium name="Ensembl"/>
        </authorList>
    </citation>
    <scope>IDENTIFICATION</scope>
</reference>
<evidence type="ECO:0000259" key="5">
    <source>
        <dbReference type="Pfam" id="PF25106"/>
    </source>
</evidence>
<comment type="subcellular location">
    <subcellularLocation>
        <location evidence="1">Secreted</location>
    </subcellularLocation>
</comment>
<feature type="chain" id="PRO_5025567184" description="Hemicentin-1-like von Willebrand factor A domain-containing protein" evidence="4">
    <location>
        <begin position="20"/>
        <end position="166"/>
    </location>
</feature>
<evidence type="ECO:0000256" key="3">
    <source>
        <dbReference type="ARBA" id="ARBA00022729"/>
    </source>
</evidence>
<evidence type="ECO:0000256" key="4">
    <source>
        <dbReference type="SAM" id="SignalP"/>
    </source>
</evidence>
<dbReference type="Proteomes" id="UP000472262">
    <property type="component" value="Unassembled WGS sequence"/>
</dbReference>
<sequence>MNQFIVSFLILALTTSALSSSVSPVKRHSGADDSASTLAFVFDVTGSMYDDLKQVIDGASRILERTLSRRTRPIKNFVLVPFHDPGSCTILYFSFIIKFLCFSMFYSTCSRLSSHGSHHVNITWSTSYDQVTTTTMTKIIFFRSRISREGIGKKQNPCNSTNHQQC</sequence>
<proteinExistence type="predicted"/>
<evidence type="ECO:0000313" key="6">
    <source>
        <dbReference type="Ensembl" id="ENSSGRP00000051046.1"/>
    </source>
</evidence>
<dbReference type="InterPro" id="IPR056861">
    <property type="entry name" value="HMCN1-like_VWA"/>
</dbReference>
<evidence type="ECO:0000256" key="2">
    <source>
        <dbReference type="ARBA" id="ARBA00022525"/>
    </source>
</evidence>
<name>A0A672NK08_SINGR</name>
<accession>A0A672NK08</accession>